<name>W7TQ35_9STRA</name>
<protein>
    <submittedName>
        <fullName evidence="2">Gtp-binding protein</fullName>
    </submittedName>
</protein>
<feature type="compositionally biased region" description="Basic residues" evidence="1">
    <location>
        <begin position="92"/>
        <end position="104"/>
    </location>
</feature>
<dbReference type="Proteomes" id="UP000019335">
    <property type="component" value="Chromosome 11"/>
</dbReference>
<dbReference type="InterPro" id="IPR027417">
    <property type="entry name" value="P-loop_NTPase"/>
</dbReference>
<dbReference type="Gene3D" id="3.40.50.300">
    <property type="entry name" value="P-loop containing nucleotide triphosphate hydrolases"/>
    <property type="match status" value="1"/>
</dbReference>
<dbReference type="AlphaFoldDB" id="W7TQ35"/>
<keyword evidence="3" id="KW-1185">Reference proteome</keyword>
<dbReference type="EMBL" id="AZIL01000902">
    <property type="protein sequence ID" value="EWM25593.1"/>
    <property type="molecule type" value="Genomic_DNA"/>
</dbReference>
<reference evidence="2 3" key="1">
    <citation type="journal article" date="2014" name="Mol. Plant">
        <title>Chromosome Scale Genome Assembly and Transcriptome Profiling of Nannochloropsis gaditana in Nitrogen Depletion.</title>
        <authorList>
            <person name="Corteggiani Carpinelli E."/>
            <person name="Telatin A."/>
            <person name="Vitulo N."/>
            <person name="Forcato C."/>
            <person name="D'Angelo M."/>
            <person name="Schiavon R."/>
            <person name="Vezzi A."/>
            <person name="Giacometti G.M."/>
            <person name="Morosinotto T."/>
            <person name="Valle G."/>
        </authorList>
    </citation>
    <scope>NUCLEOTIDE SEQUENCE [LARGE SCALE GENOMIC DNA]</scope>
    <source>
        <strain evidence="2 3">B-31</strain>
    </source>
</reference>
<dbReference type="OrthoDB" id="10268034at2759"/>
<feature type="region of interest" description="Disordered" evidence="1">
    <location>
        <begin position="64"/>
        <end position="104"/>
    </location>
</feature>
<evidence type="ECO:0000313" key="3">
    <source>
        <dbReference type="Proteomes" id="UP000019335"/>
    </source>
</evidence>
<gene>
    <name evidence="2" type="ORF">Naga_102242g1</name>
</gene>
<sequence length="104" mass="12115">MADVLVHLVDASNPMWRKQKAAVDSTLEDMGMGHKPRIVLFNKMDALSEEELEAWSDGWAERMRETEAGTGRGRPRRRRVAGRCPRGEEGGRRKRRRGRRRDWK</sequence>
<evidence type="ECO:0000256" key="1">
    <source>
        <dbReference type="SAM" id="MobiDB-lite"/>
    </source>
</evidence>
<comment type="caution">
    <text evidence="2">The sequence shown here is derived from an EMBL/GenBank/DDBJ whole genome shotgun (WGS) entry which is preliminary data.</text>
</comment>
<proteinExistence type="predicted"/>
<accession>W7TQ35</accession>
<organism evidence="2 3">
    <name type="scientific">Nannochloropsis gaditana</name>
    <dbReference type="NCBI Taxonomy" id="72520"/>
    <lineage>
        <taxon>Eukaryota</taxon>
        <taxon>Sar</taxon>
        <taxon>Stramenopiles</taxon>
        <taxon>Ochrophyta</taxon>
        <taxon>Eustigmatophyceae</taxon>
        <taxon>Eustigmatales</taxon>
        <taxon>Monodopsidaceae</taxon>
        <taxon>Nannochloropsis</taxon>
    </lineage>
</organism>
<evidence type="ECO:0000313" key="2">
    <source>
        <dbReference type="EMBL" id="EWM25593.1"/>
    </source>
</evidence>
<dbReference type="SUPFAM" id="SSF52540">
    <property type="entry name" value="P-loop containing nucleoside triphosphate hydrolases"/>
    <property type="match status" value="1"/>
</dbReference>